<accession>A0A381UH18</accession>
<dbReference type="Pfam" id="PF07733">
    <property type="entry name" value="DNA_pol3_alpha"/>
    <property type="match status" value="1"/>
</dbReference>
<dbReference type="EMBL" id="UINC01006352">
    <property type="protein sequence ID" value="SVA27011.1"/>
    <property type="molecule type" value="Genomic_DNA"/>
</dbReference>
<proteinExistence type="predicted"/>
<reference evidence="2" key="1">
    <citation type="submission" date="2018-05" db="EMBL/GenBank/DDBJ databases">
        <authorList>
            <person name="Lanie J.A."/>
            <person name="Ng W.-L."/>
            <person name="Kazmierczak K.M."/>
            <person name="Andrzejewski T.M."/>
            <person name="Davidsen T.M."/>
            <person name="Wayne K.J."/>
            <person name="Tettelin H."/>
            <person name="Glass J.I."/>
            <person name="Rusch D."/>
            <person name="Podicherti R."/>
            <person name="Tsui H.-C.T."/>
            <person name="Winkler M.E."/>
        </authorList>
    </citation>
    <scope>NUCLEOTIDE SEQUENCE</scope>
</reference>
<dbReference type="InterPro" id="IPR016195">
    <property type="entry name" value="Pol/histidinol_Pase-like"/>
</dbReference>
<feature type="domain" description="Polymerase/histidinol phosphatase N-terminal" evidence="1">
    <location>
        <begin position="1"/>
        <end position="58"/>
    </location>
</feature>
<sequence>MLDGAQRIDQLVNTIDDLNMDSVALTEHGNMFSVIPYYKEAKKAGIKPIIGCEIYVAVGSRFDRQQRPEGGWGNNHLILLAQNYTGYKNLMKLVTAGYLEGFYYRPRVDIELLRQYNDGLICMSACLKGEVPEKMLKGDYEGGKEAALIFSEIFPDRYYLEIQNHGIPEEEANIQNMKKLSAELNLPLVCSNDAHYAKQDHSEAHDIHICLGTGKKRSDPNRLRYATPEFYFKSQDDMHTLFKEFPQAIENTRRIADSIDMTLPIGESHLPNFPIPEGAPTHDPDEYLKILTQEGAESHYGEIPPDTQKRIDHELTVIRNMGFAGYFLITADFVKYA</sequence>
<dbReference type="InterPro" id="IPR004805">
    <property type="entry name" value="DnaE2/DnaE/PolC"/>
</dbReference>
<gene>
    <name evidence="2" type="ORF">METZ01_LOCUS79865</name>
</gene>
<dbReference type="InterPro" id="IPR004013">
    <property type="entry name" value="PHP_dom"/>
</dbReference>
<protein>
    <recommendedName>
        <fullName evidence="1">Polymerase/histidinol phosphatase N-terminal domain-containing protein</fullName>
    </recommendedName>
</protein>
<dbReference type="PANTHER" id="PTHR32294:SF0">
    <property type="entry name" value="DNA POLYMERASE III SUBUNIT ALPHA"/>
    <property type="match status" value="1"/>
</dbReference>
<dbReference type="Gene3D" id="3.20.20.140">
    <property type="entry name" value="Metal-dependent hydrolases"/>
    <property type="match status" value="1"/>
</dbReference>
<evidence type="ECO:0000313" key="2">
    <source>
        <dbReference type="EMBL" id="SVA27011.1"/>
    </source>
</evidence>
<evidence type="ECO:0000259" key="1">
    <source>
        <dbReference type="SMART" id="SM00481"/>
    </source>
</evidence>
<dbReference type="GO" id="GO:0006260">
    <property type="term" value="P:DNA replication"/>
    <property type="evidence" value="ECO:0007669"/>
    <property type="project" value="InterPro"/>
</dbReference>
<feature type="non-terminal residue" evidence="2">
    <location>
        <position position="337"/>
    </location>
</feature>
<dbReference type="GO" id="GO:0008408">
    <property type="term" value="F:3'-5' exonuclease activity"/>
    <property type="evidence" value="ECO:0007669"/>
    <property type="project" value="InterPro"/>
</dbReference>
<dbReference type="PANTHER" id="PTHR32294">
    <property type="entry name" value="DNA POLYMERASE III SUBUNIT ALPHA"/>
    <property type="match status" value="1"/>
</dbReference>
<organism evidence="2">
    <name type="scientific">marine metagenome</name>
    <dbReference type="NCBI Taxonomy" id="408172"/>
    <lineage>
        <taxon>unclassified sequences</taxon>
        <taxon>metagenomes</taxon>
        <taxon>ecological metagenomes</taxon>
    </lineage>
</organism>
<dbReference type="SUPFAM" id="SSF89550">
    <property type="entry name" value="PHP domain-like"/>
    <property type="match status" value="1"/>
</dbReference>
<dbReference type="InterPro" id="IPR003141">
    <property type="entry name" value="Pol/His_phosphatase_N"/>
</dbReference>
<dbReference type="InterPro" id="IPR011708">
    <property type="entry name" value="DNA_pol3_alpha_NTPase_dom"/>
</dbReference>
<dbReference type="SMART" id="SM00481">
    <property type="entry name" value="POLIIIAc"/>
    <property type="match status" value="1"/>
</dbReference>
<dbReference type="Pfam" id="PF02811">
    <property type="entry name" value="PHP"/>
    <property type="match status" value="1"/>
</dbReference>
<dbReference type="AlphaFoldDB" id="A0A381UH18"/>
<name>A0A381UH18_9ZZZZ</name>
<dbReference type="CDD" id="cd12113">
    <property type="entry name" value="PHP_PolIIIA_DnaE3"/>
    <property type="match status" value="1"/>
</dbReference>